<evidence type="ECO:0000313" key="4">
    <source>
        <dbReference type="Proteomes" id="UP000284407"/>
    </source>
</evidence>
<evidence type="ECO:0000256" key="2">
    <source>
        <dbReference type="SAM" id="Phobius"/>
    </source>
</evidence>
<name>A0A420DJJ8_9RHOB</name>
<dbReference type="AlphaFoldDB" id="A0A420DJJ8"/>
<keyword evidence="4" id="KW-1185">Reference proteome</keyword>
<gene>
    <name evidence="3" type="ORF">C8N30_3543</name>
</gene>
<accession>A0A420DJJ8</accession>
<sequence>MDWTFLTAGLAFSTLLAAIFFAYISKRKVDERLHDKRAPKSTLAKDQDSHAKPADV</sequence>
<comment type="caution">
    <text evidence="3">The sequence shown here is derived from an EMBL/GenBank/DDBJ whole genome shotgun (WGS) entry which is preliminary data.</text>
</comment>
<protein>
    <submittedName>
        <fullName evidence="3">Uncharacterized protein</fullName>
    </submittedName>
</protein>
<dbReference type="Proteomes" id="UP000284407">
    <property type="component" value="Unassembled WGS sequence"/>
</dbReference>
<keyword evidence="2" id="KW-0812">Transmembrane</keyword>
<proteinExistence type="predicted"/>
<organism evidence="3 4">
    <name type="scientific">Sulfitobacter guttiformis</name>
    <dbReference type="NCBI Taxonomy" id="74349"/>
    <lineage>
        <taxon>Bacteria</taxon>
        <taxon>Pseudomonadati</taxon>
        <taxon>Pseudomonadota</taxon>
        <taxon>Alphaproteobacteria</taxon>
        <taxon>Rhodobacterales</taxon>
        <taxon>Roseobacteraceae</taxon>
        <taxon>Sulfitobacter</taxon>
    </lineage>
</organism>
<reference evidence="3 4" key="1">
    <citation type="submission" date="2018-09" db="EMBL/GenBank/DDBJ databases">
        <title>Genomic Encyclopedia of Archaeal and Bacterial Type Strains, Phase II (KMG-II): from individual species to whole genera.</title>
        <authorList>
            <person name="Goeker M."/>
        </authorList>
    </citation>
    <scope>NUCLEOTIDE SEQUENCE [LARGE SCALE GENOMIC DNA]</scope>
    <source>
        <strain evidence="3 4">DSM 11458</strain>
    </source>
</reference>
<feature type="transmembrane region" description="Helical" evidence="2">
    <location>
        <begin position="6"/>
        <end position="24"/>
    </location>
</feature>
<evidence type="ECO:0000313" key="3">
    <source>
        <dbReference type="EMBL" id="RKE94416.1"/>
    </source>
</evidence>
<keyword evidence="2" id="KW-1133">Transmembrane helix</keyword>
<keyword evidence="2" id="KW-0472">Membrane</keyword>
<evidence type="ECO:0000256" key="1">
    <source>
        <dbReference type="SAM" id="MobiDB-lite"/>
    </source>
</evidence>
<dbReference type="RefSeq" id="WP_170151187.1">
    <property type="nucleotide sequence ID" value="NZ_RAQK01000002.1"/>
</dbReference>
<feature type="region of interest" description="Disordered" evidence="1">
    <location>
        <begin position="35"/>
        <end position="56"/>
    </location>
</feature>
<dbReference type="EMBL" id="RAQK01000002">
    <property type="protein sequence ID" value="RKE94416.1"/>
    <property type="molecule type" value="Genomic_DNA"/>
</dbReference>